<dbReference type="SUPFAM" id="SSF56300">
    <property type="entry name" value="Metallo-dependent phosphatases"/>
    <property type="match status" value="1"/>
</dbReference>
<sequence length="284" mass="32626">MNTRIALFSDIHGNTTAFDAVIADSKKENVDDYWIIGDVIMHGGGSTEIFDRIYHLKPSVWVKGNWDDLFLYIYSKKEIDINDPSDIFIAKLGIDLLSKMTQQNINDLEDLPLHVLKNINGLNISISHNLPNKNYGRDLLPTEKQKNFDLLFDTNNADIAIYGHVHHQMMRYSSSEQLIINPGSIGYPFLKRKNLRKSGFSQYAILDINSKGVPQIFFKQVEYDVDKEIKEAMSLGLPYIDVYKKMLNEGSSKTHDSVFLKSIENKNTYLSEVLNYFNFISKEK</sequence>
<dbReference type="Pfam" id="PF12850">
    <property type="entry name" value="Metallophos_2"/>
    <property type="match status" value="1"/>
</dbReference>
<feature type="domain" description="Calcineurin-like phosphoesterase" evidence="2">
    <location>
        <begin position="4"/>
        <end position="210"/>
    </location>
</feature>
<evidence type="ECO:0000313" key="4">
    <source>
        <dbReference type="Proteomes" id="UP000195918"/>
    </source>
</evidence>
<dbReference type="AlphaFoldDB" id="A0A1X8XKX6"/>
<dbReference type="PANTHER" id="PTHR42850:SF2">
    <property type="entry name" value="BLL5683 PROTEIN"/>
    <property type="match status" value="1"/>
</dbReference>
<protein>
    <submittedName>
        <fullName evidence="3">Diadenosine tetraphosphatase and related serine/threonine protein phosphatases</fullName>
    </submittedName>
</protein>
<accession>A0A1X8XKX6</accession>
<dbReference type="OrthoDB" id="9813918at2"/>
<dbReference type="InterPro" id="IPR029052">
    <property type="entry name" value="Metallo-depent_PP-like"/>
</dbReference>
<dbReference type="Gene3D" id="3.60.21.10">
    <property type="match status" value="1"/>
</dbReference>
<reference evidence="4" key="1">
    <citation type="submission" date="2017-02" db="EMBL/GenBank/DDBJ databases">
        <authorList>
            <person name="Dridi B."/>
        </authorList>
    </citation>
    <scope>NUCLEOTIDE SEQUENCE [LARGE SCALE GENOMIC DNA]</scope>
    <source>
        <strain evidence="4">bH819</strain>
    </source>
</reference>
<gene>
    <name evidence="3" type="ORF">FM121_00650</name>
</gene>
<dbReference type="InterPro" id="IPR024654">
    <property type="entry name" value="Calcineurin-like_PHP_lpxH"/>
</dbReference>
<evidence type="ECO:0000256" key="1">
    <source>
        <dbReference type="ARBA" id="ARBA00008950"/>
    </source>
</evidence>
<comment type="similarity">
    <text evidence="1">Belongs to the metallophosphoesterase superfamily. YfcE family.</text>
</comment>
<dbReference type="InterPro" id="IPR050126">
    <property type="entry name" value="Ap4A_hydrolase"/>
</dbReference>
<dbReference type="Proteomes" id="UP000195918">
    <property type="component" value="Unassembled WGS sequence"/>
</dbReference>
<name>A0A1X8XKX6_9ENTE</name>
<dbReference type="GO" id="GO:0005737">
    <property type="term" value="C:cytoplasm"/>
    <property type="evidence" value="ECO:0007669"/>
    <property type="project" value="TreeGrafter"/>
</dbReference>
<dbReference type="EMBL" id="FWFD01000003">
    <property type="protein sequence ID" value="SLM84568.1"/>
    <property type="molecule type" value="Genomic_DNA"/>
</dbReference>
<dbReference type="RefSeq" id="WP_086950232.1">
    <property type="nucleotide sequence ID" value="NZ_FWFD01000003.1"/>
</dbReference>
<proteinExistence type="inferred from homology"/>
<dbReference type="GO" id="GO:0016791">
    <property type="term" value="F:phosphatase activity"/>
    <property type="evidence" value="ECO:0007669"/>
    <property type="project" value="TreeGrafter"/>
</dbReference>
<evidence type="ECO:0000313" key="3">
    <source>
        <dbReference type="EMBL" id="SLM84568.1"/>
    </source>
</evidence>
<evidence type="ECO:0000259" key="2">
    <source>
        <dbReference type="Pfam" id="PF12850"/>
    </source>
</evidence>
<organism evidence="3 4">
    <name type="scientific">Vagococcus fluvialis bH819</name>
    <dbReference type="NCBI Taxonomy" id="1255619"/>
    <lineage>
        <taxon>Bacteria</taxon>
        <taxon>Bacillati</taxon>
        <taxon>Bacillota</taxon>
        <taxon>Bacilli</taxon>
        <taxon>Lactobacillales</taxon>
        <taxon>Enterococcaceae</taxon>
        <taxon>Vagococcus</taxon>
    </lineage>
</organism>
<dbReference type="InterPro" id="IPR011152">
    <property type="entry name" value="Pesterase_MJ0912"/>
</dbReference>
<dbReference type="PANTHER" id="PTHR42850">
    <property type="entry name" value="METALLOPHOSPHOESTERASE"/>
    <property type="match status" value="1"/>
</dbReference>
<dbReference type="PIRSF" id="PIRSF000883">
    <property type="entry name" value="Pesterase_MJ0912"/>
    <property type="match status" value="1"/>
</dbReference>
<keyword evidence="4" id="KW-1185">Reference proteome</keyword>